<dbReference type="RefSeq" id="WP_209491992.1">
    <property type="nucleotide sequence ID" value="NZ_JAGGLC010000004.1"/>
</dbReference>
<keyword evidence="9" id="KW-0326">Glycosidase</keyword>
<dbReference type="InterPro" id="IPR008007">
    <property type="entry name" value="Peptidase_M42"/>
</dbReference>
<dbReference type="SUPFAM" id="SSF101821">
    <property type="entry name" value="Aminopeptidase/glucanase lid domain"/>
    <property type="match status" value="1"/>
</dbReference>
<dbReference type="PIRSF" id="PIRSF001123">
    <property type="entry name" value="PepA_GA"/>
    <property type="match status" value="1"/>
</dbReference>
<evidence type="ECO:0000256" key="6">
    <source>
        <dbReference type="PIRNR" id="PIRNR001123"/>
    </source>
</evidence>
<evidence type="ECO:0000313" key="10">
    <source>
        <dbReference type="Proteomes" id="UP000823736"/>
    </source>
</evidence>
<feature type="binding site" evidence="8">
    <location>
        <position position="312"/>
    </location>
    <ligand>
        <name>Zn(2+)</name>
        <dbReference type="ChEBI" id="CHEBI:29105"/>
        <label>2</label>
    </ligand>
</feature>
<dbReference type="InterPro" id="IPR051464">
    <property type="entry name" value="Peptidase_M42_aminopept"/>
</dbReference>
<protein>
    <submittedName>
        <fullName evidence="9">Endoglucanase</fullName>
        <ecNumber evidence="9">3.2.1.4</ecNumber>
    </submittedName>
</protein>
<dbReference type="EMBL" id="JAGGLC010000004">
    <property type="protein sequence ID" value="MBP1987626.1"/>
    <property type="molecule type" value="Genomic_DNA"/>
</dbReference>
<reference evidence="9" key="1">
    <citation type="submission" date="2021-03" db="EMBL/GenBank/DDBJ databases">
        <title>Genomic Encyclopedia of Type Strains, Phase IV (KMG-IV): sequencing the most valuable type-strain genomes for metagenomic binning, comparative biology and taxonomic classification.</title>
        <authorList>
            <person name="Goeker M."/>
        </authorList>
    </citation>
    <scope>NUCLEOTIDE SEQUENCE</scope>
    <source>
        <strain evidence="9">DSM 26232</strain>
    </source>
</reference>
<name>A0A8T4GXD9_9EURY</name>
<evidence type="ECO:0000256" key="5">
    <source>
        <dbReference type="ARBA" id="ARBA00022801"/>
    </source>
</evidence>
<evidence type="ECO:0000256" key="8">
    <source>
        <dbReference type="PIRSR" id="PIRSR001123-2"/>
    </source>
</evidence>
<dbReference type="PANTHER" id="PTHR32481">
    <property type="entry name" value="AMINOPEPTIDASE"/>
    <property type="match status" value="1"/>
</dbReference>
<comment type="caution">
    <text evidence="9">The sequence shown here is derived from an EMBL/GenBank/DDBJ whole genome shotgun (WGS) entry which is preliminary data.</text>
</comment>
<dbReference type="GO" id="GO:0046872">
    <property type="term" value="F:metal ion binding"/>
    <property type="evidence" value="ECO:0007669"/>
    <property type="project" value="UniProtKB-UniRule"/>
</dbReference>
<dbReference type="GO" id="GO:0008810">
    <property type="term" value="F:cellulase activity"/>
    <property type="evidence" value="ECO:0007669"/>
    <property type="project" value="UniProtKB-EC"/>
</dbReference>
<organism evidence="9 10">
    <name type="scientific">Halolamina salifodinae</name>
    <dbReference type="NCBI Taxonomy" id="1202767"/>
    <lineage>
        <taxon>Archaea</taxon>
        <taxon>Methanobacteriati</taxon>
        <taxon>Methanobacteriota</taxon>
        <taxon>Stenosarchaea group</taxon>
        <taxon>Halobacteria</taxon>
        <taxon>Halobacteriales</taxon>
        <taxon>Haloferacaceae</taxon>
    </lineage>
</organism>
<dbReference type="Gene3D" id="3.40.630.10">
    <property type="entry name" value="Zn peptidases"/>
    <property type="match status" value="1"/>
</dbReference>
<evidence type="ECO:0000256" key="3">
    <source>
        <dbReference type="ARBA" id="ARBA00022670"/>
    </source>
</evidence>
<keyword evidence="4 8" id="KW-0479">Metal-binding</keyword>
<dbReference type="Gene3D" id="2.40.30.40">
    <property type="entry name" value="Peptidase M42, domain 2"/>
    <property type="match status" value="1"/>
</dbReference>
<dbReference type="PANTHER" id="PTHR32481:SF0">
    <property type="entry name" value="AMINOPEPTIDASE YPDE-RELATED"/>
    <property type="match status" value="1"/>
</dbReference>
<evidence type="ECO:0000313" key="9">
    <source>
        <dbReference type="EMBL" id="MBP1987626.1"/>
    </source>
</evidence>
<keyword evidence="3" id="KW-0645">Protease</keyword>
<evidence type="ECO:0000256" key="1">
    <source>
        <dbReference type="ARBA" id="ARBA00006272"/>
    </source>
</evidence>
<feature type="binding site" evidence="8">
    <location>
        <position position="170"/>
    </location>
    <ligand>
        <name>Zn(2+)</name>
        <dbReference type="ChEBI" id="CHEBI:29105"/>
        <label>2</label>
    </ligand>
</feature>
<accession>A0A8T4GXD9</accession>
<dbReference type="EC" id="3.2.1.4" evidence="9"/>
<proteinExistence type="inferred from homology"/>
<keyword evidence="2" id="KW-0031">Aminopeptidase</keyword>
<feature type="binding site" evidence="8">
    <location>
        <position position="200"/>
    </location>
    <ligand>
        <name>Zn(2+)</name>
        <dbReference type="ChEBI" id="CHEBI:29105"/>
        <label>2</label>
    </ligand>
</feature>
<sequence length="342" mass="35895">MHDRDLLFDLSGAAGPVGYEDGVREVVREALGPEVDRMETDAMGNVVGTAEGDSDREVVVAAHMDEIGFMVSRVDDEGFLKLDSLGGWNAQILRAQPVTVHTDDGEVAGVIGAEPAHTRDEDDVGDIDDLAVDLGLDGDDAADAVSVGDVVTLDTDPRVLGDCVTGKALDDRAGVYAMLAAARAADPDATVHFCATVQEEVGLRGARVVATSDEFDPDLVIALDGTLERSVSGVEAADRITTLGDGVGIKRKDASVIPSPEVVDWFTDVAEDEDIEHQHEVAWNIGTDTGALQNAGGAVRSGALSVPVRYHHSPVETAHREDLTATVDLLAAALARTGELVD</sequence>
<feature type="binding site" evidence="8">
    <location>
        <position position="63"/>
    </location>
    <ligand>
        <name>Zn(2+)</name>
        <dbReference type="ChEBI" id="CHEBI:29105"/>
        <label>1</label>
    </ligand>
</feature>
<dbReference type="InterPro" id="IPR023367">
    <property type="entry name" value="Peptidase_M42_dom2"/>
</dbReference>
<feature type="binding site" evidence="8">
    <location>
        <position position="224"/>
    </location>
    <ligand>
        <name>Zn(2+)</name>
        <dbReference type="ChEBI" id="CHEBI:29105"/>
        <label>1</label>
    </ligand>
</feature>
<evidence type="ECO:0000256" key="7">
    <source>
        <dbReference type="PIRSR" id="PIRSR001123-1"/>
    </source>
</evidence>
<keyword evidence="10" id="KW-1185">Reference proteome</keyword>
<dbReference type="GO" id="GO:0004177">
    <property type="term" value="F:aminopeptidase activity"/>
    <property type="evidence" value="ECO:0007669"/>
    <property type="project" value="UniProtKB-UniRule"/>
</dbReference>
<dbReference type="AlphaFoldDB" id="A0A8T4GXD9"/>
<evidence type="ECO:0000256" key="4">
    <source>
        <dbReference type="ARBA" id="ARBA00022723"/>
    </source>
</evidence>
<dbReference type="OrthoDB" id="30642at2157"/>
<gene>
    <name evidence="9" type="ORF">J2753_002127</name>
</gene>
<comment type="similarity">
    <text evidence="1 6">Belongs to the peptidase M42 family.</text>
</comment>
<dbReference type="Proteomes" id="UP000823736">
    <property type="component" value="Unassembled WGS sequence"/>
</dbReference>
<dbReference type="SUPFAM" id="SSF53187">
    <property type="entry name" value="Zn-dependent exopeptidases"/>
    <property type="match status" value="1"/>
</dbReference>
<evidence type="ECO:0000256" key="2">
    <source>
        <dbReference type="ARBA" id="ARBA00022438"/>
    </source>
</evidence>
<keyword evidence="5 9" id="KW-0378">Hydrolase</keyword>
<comment type="cofactor">
    <cofactor evidence="8">
        <name>a divalent metal cation</name>
        <dbReference type="ChEBI" id="CHEBI:60240"/>
    </cofactor>
    <text evidence="8">Binds 2 divalent metal cations per subunit.</text>
</comment>
<feature type="active site" description="Proton acceptor" evidence="7">
    <location>
        <position position="199"/>
    </location>
</feature>
<dbReference type="GO" id="GO:0006508">
    <property type="term" value="P:proteolysis"/>
    <property type="evidence" value="ECO:0007669"/>
    <property type="project" value="UniProtKB-KW"/>
</dbReference>
<feature type="binding site" evidence="8">
    <location>
        <position position="170"/>
    </location>
    <ligand>
        <name>Zn(2+)</name>
        <dbReference type="ChEBI" id="CHEBI:29105"/>
        <label>1</label>
    </ligand>
</feature>
<dbReference type="Pfam" id="PF05343">
    <property type="entry name" value="Peptidase_M42"/>
    <property type="match status" value="1"/>
</dbReference>